<dbReference type="Proteomes" id="UP001148662">
    <property type="component" value="Unassembled WGS sequence"/>
</dbReference>
<evidence type="ECO:0000313" key="2">
    <source>
        <dbReference type="Proteomes" id="UP001148662"/>
    </source>
</evidence>
<keyword evidence="2" id="KW-1185">Reference proteome</keyword>
<sequence>MPTDIPPKKKSGKREKRVKGVNLENFHPSTKVKALIGDLMQFSRTNPYSANYDPSSIEVQMVDDQGNTIEDGATKTVVFSQWTSMLDKIEDALEAAGIRYERLDGTMKRDDRTRAMEALKHDPGCEVLLVSLKAGGVGLNLTAAQRVYLMDPYWNPAVENQAVDRIHRLGQTRPVTTVKLIIENSIEDRLLEVQKKKTELANMTLGQNYTKAELLQRRMEELNQLFQG</sequence>
<evidence type="ECO:0000313" key="1">
    <source>
        <dbReference type="EMBL" id="KAJ3539168.1"/>
    </source>
</evidence>
<gene>
    <name evidence="1" type="ORF">NM688_g6408</name>
</gene>
<name>A0ACC1SGG5_9APHY</name>
<comment type="caution">
    <text evidence="1">The sequence shown here is derived from an EMBL/GenBank/DDBJ whole genome shotgun (WGS) entry which is preliminary data.</text>
</comment>
<proteinExistence type="predicted"/>
<reference evidence="1" key="1">
    <citation type="submission" date="2022-07" db="EMBL/GenBank/DDBJ databases">
        <title>Genome Sequence of Phlebia brevispora.</title>
        <authorList>
            <person name="Buettner E."/>
        </authorList>
    </citation>
    <scope>NUCLEOTIDE SEQUENCE</scope>
    <source>
        <strain evidence="1">MPL23</strain>
    </source>
</reference>
<protein>
    <submittedName>
        <fullName evidence="1">Uncharacterized protein</fullName>
    </submittedName>
</protein>
<accession>A0ACC1SGG5</accession>
<organism evidence="1 2">
    <name type="scientific">Phlebia brevispora</name>
    <dbReference type="NCBI Taxonomy" id="194682"/>
    <lineage>
        <taxon>Eukaryota</taxon>
        <taxon>Fungi</taxon>
        <taxon>Dikarya</taxon>
        <taxon>Basidiomycota</taxon>
        <taxon>Agaricomycotina</taxon>
        <taxon>Agaricomycetes</taxon>
        <taxon>Polyporales</taxon>
        <taxon>Meruliaceae</taxon>
        <taxon>Phlebia</taxon>
    </lineage>
</organism>
<dbReference type="EMBL" id="JANHOG010001315">
    <property type="protein sequence ID" value="KAJ3539168.1"/>
    <property type="molecule type" value="Genomic_DNA"/>
</dbReference>